<dbReference type="EMBL" id="JAGINT010000002">
    <property type="protein sequence ID" value="MBP2354506.1"/>
    <property type="molecule type" value="Genomic_DNA"/>
</dbReference>
<keyword evidence="2" id="KW-1185">Reference proteome</keyword>
<gene>
    <name evidence="1" type="ORF">JOF29_005616</name>
</gene>
<accession>A0ABS4USI1</accession>
<protein>
    <submittedName>
        <fullName evidence="1">Uncharacterized protein</fullName>
    </submittedName>
</protein>
<dbReference type="RefSeq" id="WP_209697300.1">
    <property type="nucleotide sequence ID" value="NZ_BAAAVU010000031.1"/>
</dbReference>
<name>A0ABS4USI1_9ACTN</name>
<organism evidence="1 2">
    <name type="scientific">Kribbella aluminosa</name>
    <dbReference type="NCBI Taxonomy" id="416017"/>
    <lineage>
        <taxon>Bacteria</taxon>
        <taxon>Bacillati</taxon>
        <taxon>Actinomycetota</taxon>
        <taxon>Actinomycetes</taxon>
        <taxon>Propionibacteriales</taxon>
        <taxon>Kribbellaceae</taxon>
        <taxon>Kribbella</taxon>
    </lineage>
</organism>
<reference evidence="1 2" key="1">
    <citation type="submission" date="2021-03" db="EMBL/GenBank/DDBJ databases">
        <title>Sequencing the genomes of 1000 actinobacteria strains.</title>
        <authorList>
            <person name="Klenk H.-P."/>
        </authorList>
    </citation>
    <scope>NUCLEOTIDE SEQUENCE [LARGE SCALE GENOMIC DNA]</scope>
    <source>
        <strain evidence="1 2">DSM 18824</strain>
    </source>
</reference>
<sequence length="49" mass="5539">MDPLQRTGVLVDLDETIKRLPADVVVARSIDRGVRDQQRLEVRELAQPA</sequence>
<comment type="caution">
    <text evidence="1">The sequence shown here is derived from an EMBL/GenBank/DDBJ whole genome shotgun (WGS) entry which is preliminary data.</text>
</comment>
<evidence type="ECO:0000313" key="1">
    <source>
        <dbReference type="EMBL" id="MBP2354506.1"/>
    </source>
</evidence>
<dbReference type="Proteomes" id="UP000755585">
    <property type="component" value="Unassembled WGS sequence"/>
</dbReference>
<evidence type="ECO:0000313" key="2">
    <source>
        <dbReference type="Proteomes" id="UP000755585"/>
    </source>
</evidence>
<proteinExistence type="predicted"/>